<feature type="non-terminal residue" evidence="2">
    <location>
        <position position="1"/>
    </location>
</feature>
<keyword evidence="3" id="KW-1185">Reference proteome</keyword>
<accession>A0ABW3E4S7</accession>
<name>A0ABW3E4S7_9ACTN</name>
<dbReference type="SMART" id="SM00894">
    <property type="entry name" value="Excalibur"/>
    <property type="match status" value="1"/>
</dbReference>
<evidence type="ECO:0000259" key="1">
    <source>
        <dbReference type="SMART" id="SM00894"/>
    </source>
</evidence>
<evidence type="ECO:0000313" key="2">
    <source>
        <dbReference type="EMBL" id="MFD0891145.1"/>
    </source>
</evidence>
<feature type="domain" description="Excalibur calcium-binding" evidence="1">
    <location>
        <begin position="10"/>
        <end position="47"/>
    </location>
</feature>
<proteinExistence type="predicted"/>
<comment type="caution">
    <text evidence="2">The sequence shown here is derived from an EMBL/GenBank/DDBJ whole genome shotgun (WGS) entry which is preliminary data.</text>
</comment>
<evidence type="ECO:0000313" key="3">
    <source>
        <dbReference type="Proteomes" id="UP001597024"/>
    </source>
</evidence>
<reference evidence="3" key="1">
    <citation type="journal article" date="2019" name="Int. J. Syst. Evol. Microbiol.">
        <title>The Global Catalogue of Microorganisms (GCM) 10K type strain sequencing project: providing services to taxonomists for standard genome sequencing and annotation.</title>
        <authorList>
            <consortium name="The Broad Institute Genomics Platform"/>
            <consortium name="The Broad Institute Genome Sequencing Center for Infectious Disease"/>
            <person name="Wu L."/>
            <person name="Ma J."/>
        </authorList>
    </citation>
    <scope>NUCLEOTIDE SEQUENCE [LARGE SCALE GENOMIC DNA]</scope>
    <source>
        <strain evidence="3">CCUG 62974</strain>
    </source>
</reference>
<organism evidence="2 3">
    <name type="scientific">Streptosporangium algeriense</name>
    <dbReference type="NCBI Taxonomy" id="1682748"/>
    <lineage>
        <taxon>Bacteria</taxon>
        <taxon>Bacillati</taxon>
        <taxon>Actinomycetota</taxon>
        <taxon>Actinomycetes</taxon>
        <taxon>Streptosporangiales</taxon>
        <taxon>Streptosporangiaceae</taxon>
        <taxon>Streptosporangium</taxon>
    </lineage>
</organism>
<sequence>AAGARGADPRYPDCAAADRAGYGPYFRETRKEYHWYTDKDGDGVACDQGDL</sequence>
<protein>
    <submittedName>
        <fullName evidence="2">Excalibur calcium-binding domain-containing protein</fullName>
    </submittedName>
</protein>
<dbReference type="Proteomes" id="UP001597024">
    <property type="component" value="Unassembled WGS sequence"/>
</dbReference>
<dbReference type="EMBL" id="JBHTHX010002948">
    <property type="protein sequence ID" value="MFD0891145.1"/>
    <property type="molecule type" value="Genomic_DNA"/>
</dbReference>
<dbReference type="Pfam" id="PF05901">
    <property type="entry name" value="Excalibur"/>
    <property type="match status" value="1"/>
</dbReference>
<gene>
    <name evidence="2" type="ORF">ACFQ08_41905</name>
</gene>
<dbReference type="InterPro" id="IPR008613">
    <property type="entry name" value="Excalibur_Ca-bd_domain"/>
</dbReference>